<comment type="similarity">
    <text evidence="5">Belongs to the zinc-containing alcohol dehydrogenase family.</text>
</comment>
<dbReference type="PROSITE" id="PS00059">
    <property type="entry name" value="ADH_ZINC"/>
    <property type="match status" value="1"/>
</dbReference>
<dbReference type="InterPro" id="IPR036291">
    <property type="entry name" value="NAD(P)-bd_dom_sf"/>
</dbReference>
<comment type="cofactor">
    <cofactor evidence="1 5">
        <name>Zn(2+)</name>
        <dbReference type="ChEBI" id="CHEBI:29105"/>
    </cofactor>
</comment>
<dbReference type="RefSeq" id="WP_184584387.1">
    <property type="nucleotide sequence ID" value="NZ_JACHJT010000002.1"/>
</dbReference>
<dbReference type="PANTHER" id="PTHR42813">
    <property type="entry name" value="ZINC-TYPE ALCOHOL DEHYDROGENASE-LIKE"/>
    <property type="match status" value="1"/>
</dbReference>
<keyword evidence="4" id="KW-0560">Oxidoreductase</keyword>
<keyword evidence="2 5" id="KW-0479">Metal-binding</keyword>
<evidence type="ECO:0000313" key="8">
    <source>
        <dbReference type="EMBL" id="MBB4934779.1"/>
    </source>
</evidence>
<proteinExistence type="inferred from homology"/>
<dbReference type="GO" id="GO:0016491">
    <property type="term" value="F:oxidoreductase activity"/>
    <property type="evidence" value="ECO:0007669"/>
    <property type="project" value="UniProtKB-KW"/>
</dbReference>
<name>A0A7W7RMM6_9ACTN</name>
<gene>
    <name evidence="8" type="ORF">F4561_005673</name>
</gene>
<keyword evidence="9" id="KW-1185">Reference proteome</keyword>
<dbReference type="Pfam" id="PF00107">
    <property type="entry name" value="ADH_zinc_N"/>
    <property type="match status" value="1"/>
</dbReference>
<evidence type="ECO:0000259" key="7">
    <source>
        <dbReference type="Pfam" id="PF08240"/>
    </source>
</evidence>
<evidence type="ECO:0000313" key="9">
    <source>
        <dbReference type="Proteomes" id="UP000523007"/>
    </source>
</evidence>
<sequence length="394" mass="42065">MRALTWHGNQDVRVEEVGDPRIEEPTDAIVRVTSTAICGSDLHLYNVLGMFLQPGDILGHESIGIVEEAGSGVNHVAAGDRVVVPFNISCGNCWMCERGLMAQCETTQVRDQGKGAALFGYTSLYGSVPGAQAQYLRVPQAHYGPIKVPAEGPDERFLFLSDILPTAWQAVRYADVGAGSTCAVLGLGPVGQFCTRVAKHLGAERVIGVDRVPERVEMARRQGVDVLNSDQVDDVPAAIRDMTNGRGADGVVDAVGMEAHGTPVRETAQKAAGLLPDSVAQSAMEKFGVDRTAAMETAFYAVRRGGTVSLSGVYGGQADPLPMMDLFDKGLTIRMGQANVKRWVDDIMPALTGTSDPLGVEDLTTHMLPLEQAPLGYSVFNNKEDGCVKVVLQP</sequence>
<evidence type="ECO:0000259" key="6">
    <source>
        <dbReference type="Pfam" id="PF00107"/>
    </source>
</evidence>
<dbReference type="InterPro" id="IPR013154">
    <property type="entry name" value="ADH-like_N"/>
</dbReference>
<evidence type="ECO:0000256" key="1">
    <source>
        <dbReference type="ARBA" id="ARBA00001947"/>
    </source>
</evidence>
<dbReference type="InterPro" id="IPR011032">
    <property type="entry name" value="GroES-like_sf"/>
</dbReference>
<dbReference type="InterPro" id="IPR013149">
    <property type="entry name" value="ADH-like_C"/>
</dbReference>
<evidence type="ECO:0000256" key="2">
    <source>
        <dbReference type="ARBA" id="ARBA00022723"/>
    </source>
</evidence>
<dbReference type="Gene3D" id="3.40.50.720">
    <property type="entry name" value="NAD(P)-binding Rossmann-like Domain"/>
    <property type="match status" value="1"/>
</dbReference>
<evidence type="ECO:0000256" key="5">
    <source>
        <dbReference type="RuleBase" id="RU361277"/>
    </source>
</evidence>
<feature type="domain" description="Alcohol dehydrogenase-like N-terminal" evidence="7">
    <location>
        <begin position="25"/>
        <end position="145"/>
    </location>
</feature>
<dbReference type="CDD" id="cd08283">
    <property type="entry name" value="FDH_like_1"/>
    <property type="match status" value="1"/>
</dbReference>
<dbReference type="PANTHER" id="PTHR42813:SF2">
    <property type="entry name" value="DEHYDROGENASE, ZINC-CONTAINING, PUTATIVE (AFU_ORTHOLOGUE AFUA_2G02810)-RELATED"/>
    <property type="match status" value="1"/>
</dbReference>
<dbReference type="Proteomes" id="UP000523007">
    <property type="component" value="Unassembled WGS sequence"/>
</dbReference>
<comment type="caution">
    <text evidence="8">The sequence shown here is derived from an EMBL/GenBank/DDBJ whole genome shotgun (WGS) entry which is preliminary data.</text>
</comment>
<feature type="domain" description="Alcohol dehydrogenase-like C-terminal" evidence="6">
    <location>
        <begin position="189"/>
        <end position="258"/>
    </location>
</feature>
<dbReference type="GO" id="GO:0008270">
    <property type="term" value="F:zinc ion binding"/>
    <property type="evidence" value="ECO:0007669"/>
    <property type="project" value="InterPro"/>
</dbReference>
<dbReference type="EMBL" id="JACHJT010000002">
    <property type="protein sequence ID" value="MBB4934779.1"/>
    <property type="molecule type" value="Genomic_DNA"/>
</dbReference>
<protein>
    <submittedName>
        <fullName evidence="8">Threonine dehydrogenase-like Zn-dependent dehydrogenase</fullName>
    </submittedName>
</protein>
<reference evidence="8 9" key="1">
    <citation type="submission" date="2020-08" db="EMBL/GenBank/DDBJ databases">
        <title>Sequencing the genomes of 1000 actinobacteria strains.</title>
        <authorList>
            <person name="Klenk H.-P."/>
        </authorList>
    </citation>
    <scope>NUCLEOTIDE SEQUENCE [LARGE SCALE GENOMIC DNA]</scope>
    <source>
        <strain evidence="8 9">DSM 102030</strain>
    </source>
</reference>
<dbReference type="Gene3D" id="3.90.180.10">
    <property type="entry name" value="Medium-chain alcohol dehydrogenases, catalytic domain"/>
    <property type="match status" value="1"/>
</dbReference>
<evidence type="ECO:0000256" key="4">
    <source>
        <dbReference type="ARBA" id="ARBA00023002"/>
    </source>
</evidence>
<dbReference type="Pfam" id="PF08240">
    <property type="entry name" value="ADH_N"/>
    <property type="match status" value="1"/>
</dbReference>
<keyword evidence="3 5" id="KW-0862">Zinc</keyword>
<organism evidence="8 9">
    <name type="scientific">Lipingzhangella halophila</name>
    <dbReference type="NCBI Taxonomy" id="1783352"/>
    <lineage>
        <taxon>Bacteria</taxon>
        <taxon>Bacillati</taxon>
        <taxon>Actinomycetota</taxon>
        <taxon>Actinomycetes</taxon>
        <taxon>Streptosporangiales</taxon>
        <taxon>Nocardiopsidaceae</taxon>
        <taxon>Lipingzhangella</taxon>
    </lineage>
</organism>
<dbReference type="InterPro" id="IPR002328">
    <property type="entry name" value="ADH_Zn_CS"/>
</dbReference>
<evidence type="ECO:0000256" key="3">
    <source>
        <dbReference type="ARBA" id="ARBA00022833"/>
    </source>
</evidence>
<dbReference type="SUPFAM" id="SSF51735">
    <property type="entry name" value="NAD(P)-binding Rossmann-fold domains"/>
    <property type="match status" value="1"/>
</dbReference>
<dbReference type="SUPFAM" id="SSF50129">
    <property type="entry name" value="GroES-like"/>
    <property type="match status" value="1"/>
</dbReference>
<accession>A0A7W7RMM6</accession>
<dbReference type="AlphaFoldDB" id="A0A7W7RMM6"/>